<dbReference type="Gene3D" id="3.30.360.30">
    <property type="entry name" value="homospermidine synthase like"/>
    <property type="match status" value="1"/>
</dbReference>
<dbReference type="InterPro" id="IPR023181">
    <property type="entry name" value="Homospermid_syn-like_C"/>
</dbReference>
<dbReference type="OrthoDB" id="2446835at2"/>
<proteinExistence type="predicted"/>
<sequence>MSKTPQDTIAILGSGGGVANALLSIFQHAALDPSDPLHDRIKTCALHLIDIKQQQKSNIAKRFPHLAAQIHLHQLNLRDIPLFRRYLNKHRPTLVIDVSWADTLDMLACCDELSIPYVNTALENTMIDDLEDEYEGFPLIERYRLFEQKKAAFQNTTAIVCSGMNPGVVNWMALEVIKQHPQEKPLGLYIVEEDTSFFADPSLADPDTLYTTWSPECFLDEAIHSYPMLVQGSTPLFFYNEVYELKFNVRLGSKQFFGSLMPHEESLSLADFCQLETGFLYKVNHHTTSLIKRNLHQTDILWQKELKVLDPAAAKLSGADLVGVLIVYPDKERYMYHVLDNKTAYAEYGVNATYLQVASGVYGAAASLLRDAIPRGIYYVEDLVTRTNSRYGDYVTYHLKSYVQGENPDTDGTLLNRMQKDA</sequence>
<evidence type="ECO:0000313" key="2">
    <source>
        <dbReference type="Proteomes" id="UP000195437"/>
    </source>
</evidence>
<organism evidence="1 2">
    <name type="scientific">Tumebacillus avium</name>
    <dbReference type="NCBI Taxonomy" id="1903704"/>
    <lineage>
        <taxon>Bacteria</taxon>
        <taxon>Bacillati</taxon>
        <taxon>Bacillota</taxon>
        <taxon>Bacilli</taxon>
        <taxon>Bacillales</taxon>
        <taxon>Alicyclobacillaceae</taxon>
        <taxon>Tumebacillus</taxon>
    </lineage>
</organism>
<reference evidence="2" key="1">
    <citation type="submission" date="2017-05" db="EMBL/GenBank/DDBJ databases">
        <authorList>
            <person name="Sung H."/>
        </authorList>
    </citation>
    <scope>NUCLEOTIDE SEQUENCE [LARGE SCALE GENOMIC DNA]</scope>
    <source>
        <strain evidence="2">AR23208</strain>
    </source>
</reference>
<gene>
    <name evidence="1" type="ORF">CBW65_18925</name>
</gene>
<evidence type="ECO:0000313" key="1">
    <source>
        <dbReference type="EMBL" id="ARU62814.1"/>
    </source>
</evidence>
<dbReference type="RefSeq" id="WP_087458164.1">
    <property type="nucleotide sequence ID" value="NZ_CP021434.1"/>
</dbReference>
<keyword evidence="2" id="KW-1185">Reference proteome</keyword>
<name>A0A1Y0IU13_9BACL</name>
<dbReference type="EMBL" id="CP021434">
    <property type="protein sequence ID" value="ARU62814.1"/>
    <property type="molecule type" value="Genomic_DNA"/>
</dbReference>
<protein>
    <submittedName>
        <fullName evidence="1">S-adenosylmethionine decarboxylase related protein</fullName>
    </submittedName>
</protein>
<dbReference type="KEGG" id="tum:CBW65_18925"/>
<accession>A0A1Y0IU13</accession>
<dbReference type="Proteomes" id="UP000195437">
    <property type="component" value="Chromosome"/>
</dbReference>
<dbReference type="AlphaFoldDB" id="A0A1Y0IU13"/>